<protein>
    <recommendedName>
        <fullName evidence="4">Peptidase C-terminal archaeal/bacterial domain-containing protein</fullName>
    </recommendedName>
</protein>
<evidence type="ECO:0000256" key="1">
    <source>
        <dbReference type="SAM" id="SignalP"/>
    </source>
</evidence>
<dbReference type="EMBL" id="JBHILJ010000007">
    <property type="protein sequence ID" value="MFB5737499.1"/>
    <property type="molecule type" value="Genomic_DNA"/>
</dbReference>
<dbReference type="RefSeq" id="WP_375517319.1">
    <property type="nucleotide sequence ID" value="NZ_JBHILI010000008.1"/>
</dbReference>
<proteinExistence type="predicted"/>
<sequence length="191" mass="19900">MKRFLLPALVVILSFLEMNCLKANPISFDSSKAQGATLDIGISNFLASSSIPFDSWTCSLSVNCQNVYDLDFTQTDTLSISITAVTGDSVVRLSVFGPSSGLNGINLINSSYNDHVCPNPPTLANQNQGVSTSVAIASIGTYRIAIGRDWGSSAGDSGNFDLTLSTASGTLGSLTKTVTNAATQSSGMQCP</sequence>
<gene>
    <name evidence="2" type="ORF">ACE5IX_13330</name>
</gene>
<dbReference type="Proteomes" id="UP001580391">
    <property type="component" value="Unassembled WGS sequence"/>
</dbReference>
<evidence type="ECO:0008006" key="4">
    <source>
        <dbReference type="Google" id="ProtNLM"/>
    </source>
</evidence>
<evidence type="ECO:0000313" key="2">
    <source>
        <dbReference type="EMBL" id="MFB5737499.1"/>
    </source>
</evidence>
<evidence type="ECO:0000313" key="3">
    <source>
        <dbReference type="Proteomes" id="UP001580391"/>
    </source>
</evidence>
<keyword evidence="1" id="KW-0732">Signal</keyword>
<accession>A0ABV5BT05</accession>
<feature type="signal peptide" evidence="1">
    <location>
        <begin position="1"/>
        <end position="23"/>
    </location>
</feature>
<comment type="caution">
    <text evidence="2">The sequence shown here is derived from an EMBL/GenBank/DDBJ whole genome shotgun (WGS) entry which is preliminary data.</text>
</comment>
<name>A0ABV5BT05_9LEPT</name>
<organism evidence="2 3">
    <name type="scientific">Leptospira wolffii</name>
    <dbReference type="NCBI Taxonomy" id="409998"/>
    <lineage>
        <taxon>Bacteria</taxon>
        <taxon>Pseudomonadati</taxon>
        <taxon>Spirochaetota</taxon>
        <taxon>Spirochaetia</taxon>
        <taxon>Leptospirales</taxon>
        <taxon>Leptospiraceae</taxon>
        <taxon>Leptospira</taxon>
    </lineage>
</organism>
<keyword evidence="3" id="KW-1185">Reference proteome</keyword>
<feature type="chain" id="PRO_5045218394" description="Peptidase C-terminal archaeal/bacterial domain-containing protein" evidence="1">
    <location>
        <begin position="24"/>
        <end position="191"/>
    </location>
</feature>
<reference evidence="2 3" key="1">
    <citation type="submission" date="2024-09" db="EMBL/GenBank/DDBJ databases">
        <title>Taxonomic and Genotyping Characterization of Leptospira Strains isolated from Multiple Sources in Colombia highlights the importance of intermediate species.</title>
        <authorList>
            <person name="Torres Higuera L."/>
            <person name="Rojas Tapias D."/>
            <person name="Jimenez Velasquez S."/>
            <person name="Renjifo Ibanez C."/>
        </authorList>
    </citation>
    <scope>NUCLEOTIDE SEQUENCE [LARGE SCALE GENOMIC DNA]</scope>
    <source>
        <strain evidence="2 3">Lep080</strain>
    </source>
</reference>